<gene>
    <name evidence="2" type="ORF">G4B88_019733</name>
</gene>
<dbReference type="Pfam" id="PF04398">
    <property type="entry name" value="DUF538"/>
    <property type="match status" value="1"/>
</dbReference>
<feature type="compositionally biased region" description="Basic and acidic residues" evidence="1">
    <location>
        <begin position="169"/>
        <end position="189"/>
    </location>
</feature>
<proteinExistence type="predicted"/>
<dbReference type="AlphaFoldDB" id="A0A7J6HRW2"/>
<dbReference type="Gene3D" id="2.30.240.10">
    <property type="entry name" value="At5g01610-like"/>
    <property type="match status" value="1"/>
</dbReference>
<evidence type="ECO:0000256" key="1">
    <source>
        <dbReference type="SAM" id="MobiDB-lite"/>
    </source>
</evidence>
<dbReference type="PANTHER" id="PTHR31676">
    <property type="entry name" value="T31J12.3 PROTEIN-RELATED"/>
    <property type="match status" value="1"/>
</dbReference>
<accession>A0A7J6HRW2</accession>
<sequence length="517" mass="57928">MAFYNSGYYQNSSDLGEYHQTPYAYNSNHFITDQGGSVAYSSYKEPSIYNLFDYNIPTPYNYGANYNNHSNFNHIATTRTAYSVFTSSEPLSVQYHDSVSHYKISYYDHQPKSTQFVISYNSVSPEFAIPEFDDYDPTPYDGGFDIIQAYGKPLQPSPEICYPHSDSTTGEREKPPPSNAEAKEKEKSEPQNGLKPMEAHKKEEEKKPSHESGHGDHGTHNVGVGNDFQYEKQVSGSSSSLIPSGYGLEAMDLCESLFGYWPCLSRYAKRSAMNNNGGGCHDEYGFYEGISSCGSGNQWNGAADYLFGGSDPYVEKRDGGGSYGQPIHCYEKHYQETPLYIQRRNKVIVLVCISKEEKKMSETPKSCLTPILHLLLLILVFHSLTATSSLHNLLRSQGLPAGLFPDTVKSYDLDHLGRLEVHLEWPCLSKFETRVYYESVVRANLTFGGLQGLEGLSQEELFLWLPVKGISVNDPSSGLILFDIGVAHKRLSLSLFEDPPVCKPQGIRKSMGFQVQR</sequence>
<evidence type="ECO:0000313" key="2">
    <source>
        <dbReference type="EMBL" id="KAF4398012.1"/>
    </source>
</evidence>
<dbReference type="EMBL" id="JAATIQ010000029">
    <property type="protein sequence ID" value="KAF4398012.1"/>
    <property type="molecule type" value="Genomic_DNA"/>
</dbReference>
<dbReference type="Proteomes" id="UP000583929">
    <property type="component" value="Unassembled WGS sequence"/>
</dbReference>
<reference evidence="2 3" key="1">
    <citation type="journal article" date="2020" name="bioRxiv">
        <title>Sequence and annotation of 42 cannabis genomes reveals extensive copy number variation in cannabinoid synthesis and pathogen resistance genes.</title>
        <authorList>
            <person name="Mckernan K.J."/>
            <person name="Helbert Y."/>
            <person name="Kane L.T."/>
            <person name="Ebling H."/>
            <person name="Zhang L."/>
            <person name="Liu B."/>
            <person name="Eaton Z."/>
            <person name="Mclaughlin S."/>
            <person name="Kingan S."/>
            <person name="Baybayan P."/>
            <person name="Concepcion G."/>
            <person name="Jordan M."/>
            <person name="Riva A."/>
            <person name="Barbazuk W."/>
            <person name="Harkins T."/>
        </authorList>
    </citation>
    <scope>NUCLEOTIDE SEQUENCE [LARGE SCALE GENOMIC DNA]</scope>
    <source>
        <strain evidence="3">cv. Jamaican Lion 4</strain>
        <tissue evidence="2">Leaf</tissue>
    </source>
</reference>
<dbReference type="PANTHER" id="PTHR31676:SF28">
    <property type="entry name" value="TRANSMEMBRANE PROTEIN"/>
    <property type="match status" value="1"/>
</dbReference>
<feature type="compositionally biased region" description="Basic and acidic residues" evidence="1">
    <location>
        <begin position="197"/>
        <end position="219"/>
    </location>
</feature>
<protein>
    <submittedName>
        <fullName evidence="2">Uncharacterized protein</fullName>
    </submittedName>
</protein>
<organism evidence="2 3">
    <name type="scientific">Cannabis sativa</name>
    <name type="common">Hemp</name>
    <name type="synonym">Marijuana</name>
    <dbReference type="NCBI Taxonomy" id="3483"/>
    <lineage>
        <taxon>Eukaryota</taxon>
        <taxon>Viridiplantae</taxon>
        <taxon>Streptophyta</taxon>
        <taxon>Embryophyta</taxon>
        <taxon>Tracheophyta</taxon>
        <taxon>Spermatophyta</taxon>
        <taxon>Magnoliopsida</taxon>
        <taxon>eudicotyledons</taxon>
        <taxon>Gunneridae</taxon>
        <taxon>Pentapetalae</taxon>
        <taxon>rosids</taxon>
        <taxon>fabids</taxon>
        <taxon>Rosales</taxon>
        <taxon>Cannabaceae</taxon>
        <taxon>Cannabis</taxon>
    </lineage>
</organism>
<name>A0A7J6HRW2_CANSA</name>
<feature type="region of interest" description="Disordered" evidence="1">
    <location>
        <begin position="155"/>
        <end position="225"/>
    </location>
</feature>
<keyword evidence="3" id="KW-1185">Reference proteome</keyword>
<evidence type="ECO:0000313" key="3">
    <source>
        <dbReference type="Proteomes" id="UP000583929"/>
    </source>
</evidence>
<dbReference type="SUPFAM" id="SSF141562">
    <property type="entry name" value="At5g01610-like"/>
    <property type="match status" value="1"/>
</dbReference>
<dbReference type="InterPro" id="IPR036758">
    <property type="entry name" value="At5g01610-like"/>
</dbReference>
<comment type="caution">
    <text evidence="2">The sequence shown here is derived from an EMBL/GenBank/DDBJ whole genome shotgun (WGS) entry which is preliminary data.</text>
</comment>
<dbReference type="InterPro" id="IPR007493">
    <property type="entry name" value="DUF538"/>
</dbReference>